<dbReference type="GO" id="GO:0030328">
    <property type="term" value="P:prenylcysteine catabolic process"/>
    <property type="evidence" value="ECO:0007669"/>
    <property type="project" value="InterPro"/>
</dbReference>
<keyword evidence="4" id="KW-0732">Signal</keyword>
<proteinExistence type="inferred from homology"/>
<protein>
    <submittedName>
        <fullName evidence="11">Prenylcysteine oxidase</fullName>
    </submittedName>
</protein>
<dbReference type="Pfam" id="PF13450">
    <property type="entry name" value="NAD_binding_8"/>
    <property type="match status" value="1"/>
</dbReference>
<dbReference type="PANTHER" id="PTHR15944">
    <property type="entry name" value="FARNESYLCYSTEINE LYASE"/>
    <property type="match status" value="1"/>
</dbReference>
<dbReference type="OrthoDB" id="437369at2759"/>
<dbReference type="GO" id="GO:0001735">
    <property type="term" value="F:prenylcysteine oxidase activity"/>
    <property type="evidence" value="ECO:0007669"/>
    <property type="project" value="InterPro"/>
</dbReference>
<dbReference type="PIRSF" id="PIRSF036292">
    <property type="entry name" value="Prenylcysteine_oxidase"/>
    <property type="match status" value="1"/>
</dbReference>
<evidence type="ECO:0000259" key="9">
    <source>
        <dbReference type="Pfam" id="PF07156"/>
    </source>
</evidence>
<evidence type="ECO:0000256" key="6">
    <source>
        <dbReference type="ARBA" id="ARBA00023002"/>
    </source>
</evidence>
<dbReference type="RefSeq" id="XP_033461994.1">
    <property type="nucleotide sequence ID" value="XM_033606956.1"/>
</dbReference>
<dbReference type="InterPro" id="IPR036188">
    <property type="entry name" value="FAD/NAD-bd_sf"/>
</dbReference>
<comment type="similarity">
    <text evidence="2">Belongs to the prenylcysteine oxidase family.</text>
</comment>
<dbReference type="AlphaFoldDB" id="A0A6J3MAS0"/>
<dbReference type="InterPro" id="IPR017046">
    <property type="entry name" value="Prenylcysteine_Oxase1"/>
</dbReference>
<keyword evidence="7" id="KW-0325">Glycoprotein</keyword>
<dbReference type="GO" id="GO:0030327">
    <property type="term" value="P:prenylated protein catabolic process"/>
    <property type="evidence" value="ECO:0007669"/>
    <property type="project" value="TreeGrafter"/>
</dbReference>
<reference evidence="11" key="3">
    <citation type="submission" date="2025-08" db="UniProtKB">
        <authorList>
            <consortium name="RefSeq"/>
        </authorList>
    </citation>
    <scope>IDENTIFICATION</scope>
    <source>
        <strain evidence="11">CBS 342.82</strain>
    </source>
</reference>
<evidence type="ECO:0000256" key="7">
    <source>
        <dbReference type="ARBA" id="ARBA00023180"/>
    </source>
</evidence>
<keyword evidence="5" id="KW-0274">FAD</keyword>
<sequence>MHNNAVTFNAGLMQAFDNTSAYCTLGPGACGAKLPSTDAVRHRAHHHGRGDANQHQGEIASDSSSSKVLSISRSNPPGQIAPAMRYRCVIAVVTALGLPAAATVQKSAEQIETRSTSRSLNVAIVGAGAAGSSAAYHLSKYAQLDDISLNIDVLERNDYVGGRSTTVNAYDDPLQPVELGASIFVKVNRILVDAVNDFNLSTSSLKRDEPNGGPALGVWDGQVFRLIQNGSAFGWFDLAKLFWKYGLAPVRTINLMKATVGAFLKVYDSPIFPFESLTAAAVSVGLLSATASTGEEFMLANGIQGDFGNDVVQASTRVNYAQNLAHIHGLEAMVCMATEGAMAVEGGNWRIFDNMIASSKAELHLSSGVRSIERLSNGTYSVATQSSKTGPESKLYDAVILAAPHQFSGLKLLNVSRQVDKIPYVQLHVTIFTSLYRLSPVFFGLKPDALVPKVILTTLPKNEPAQSGPASVGSPGFFSISLLDTTINPNTQAHECIYKIFSPDAVTEAFLAELFRFQDQSLDTAAHHDVSRHVTWIYRKVWHSYPYEYPRVTFEKSELESGLYYTGGMDSFISTMETNALMGKNVARLLIDKWSKPAARRQSPAKVDL</sequence>
<dbReference type="PANTHER" id="PTHR15944:SF0">
    <property type="entry name" value="PRENYLCYSTEINE LYASE DOMAIN-CONTAINING PROTEIN"/>
    <property type="match status" value="1"/>
</dbReference>
<accession>A0A6J3MAS0</accession>
<feature type="domain" description="Prenylcysteine lyase" evidence="9">
    <location>
        <begin position="231"/>
        <end position="596"/>
    </location>
</feature>
<reference evidence="11" key="1">
    <citation type="submission" date="2020-01" db="EMBL/GenBank/DDBJ databases">
        <authorList>
            <consortium name="DOE Joint Genome Institute"/>
            <person name="Haridas S."/>
            <person name="Albert R."/>
            <person name="Binder M."/>
            <person name="Bloem J."/>
            <person name="Labutti K."/>
            <person name="Salamov A."/>
            <person name="Andreopoulos B."/>
            <person name="Baker S.E."/>
            <person name="Barry K."/>
            <person name="Bills G."/>
            <person name="Bluhm B.H."/>
            <person name="Cannon C."/>
            <person name="Castanera R."/>
            <person name="Culley D.E."/>
            <person name="Daum C."/>
            <person name="Ezra D."/>
            <person name="Gonzalez J.B."/>
            <person name="Henrissat B."/>
            <person name="Kuo A."/>
            <person name="Liang C."/>
            <person name="Lipzen A."/>
            <person name="Lutzoni F."/>
            <person name="Magnuson J."/>
            <person name="Mondo S."/>
            <person name="Nolan M."/>
            <person name="Ohm R."/>
            <person name="Pangilinan J."/>
            <person name="Park H.-J."/>
            <person name="Ramirez L."/>
            <person name="Alfaro M."/>
            <person name="Sun H."/>
            <person name="Tritt A."/>
            <person name="Yoshinaga Y."/>
            <person name="Zwiers L.-H."/>
            <person name="Turgeon B.G."/>
            <person name="Goodwin S.B."/>
            <person name="Spatafora J.W."/>
            <person name="Crous P.W."/>
            <person name="Grigoriev I.V."/>
        </authorList>
    </citation>
    <scope>NUCLEOTIDE SEQUENCE</scope>
    <source>
        <strain evidence="11">CBS 342.82</strain>
    </source>
</reference>
<reference evidence="11" key="2">
    <citation type="submission" date="2020-04" db="EMBL/GenBank/DDBJ databases">
        <authorList>
            <consortium name="NCBI Genome Project"/>
        </authorList>
    </citation>
    <scope>NUCLEOTIDE SEQUENCE</scope>
    <source>
        <strain evidence="11">CBS 342.82</strain>
    </source>
</reference>
<dbReference type="Pfam" id="PF07156">
    <property type="entry name" value="Prenylcys_lyase"/>
    <property type="match status" value="1"/>
</dbReference>
<evidence type="ECO:0000256" key="2">
    <source>
        <dbReference type="ARBA" id="ARBA00009967"/>
    </source>
</evidence>
<comment type="cofactor">
    <cofactor evidence="1">
        <name>FAD</name>
        <dbReference type="ChEBI" id="CHEBI:57692"/>
    </cofactor>
</comment>
<keyword evidence="10" id="KW-1185">Reference proteome</keyword>
<dbReference type="GeneID" id="54364756"/>
<dbReference type="SUPFAM" id="SSF51905">
    <property type="entry name" value="FAD/NAD(P)-binding domain"/>
    <property type="match status" value="1"/>
</dbReference>
<dbReference type="Gene3D" id="3.50.50.60">
    <property type="entry name" value="FAD/NAD(P)-binding domain"/>
    <property type="match status" value="1"/>
</dbReference>
<feature type="compositionally biased region" description="Low complexity" evidence="8">
    <location>
        <begin position="61"/>
        <end position="74"/>
    </location>
</feature>
<dbReference type="Proteomes" id="UP000504637">
    <property type="component" value="Unplaced"/>
</dbReference>
<dbReference type="InterPro" id="IPR010795">
    <property type="entry name" value="Prenylcys_lyase"/>
</dbReference>
<evidence type="ECO:0000256" key="3">
    <source>
        <dbReference type="ARBA" id="ARBA00022630"/>
    </source>
</evidence>
<keyword evidence="3" id="KW-0285">Flavoprotein</keyword>
<evidence type="ECO:0000313" key="11">
    <source>
        <dbReference type="RefSeq" id="XP_033461994.1"/>
    </source>
</evidence>
<evidence type="ECO:0000313" key="10">
    <source>
        <dbReference type="Proteomes" id="UP000504637"/>
    </source>
</evidence>
<evidence type="ECO:0000256" key="1">
    <source>
        <dbReference type="ARBA" id="ARBA00001974"/>
    </source>
</evidence>
<feature type="region of interest" description="Disordered" evidence="8">
    <location>
        <begin position="40"/>
        <end position="74"/>
    </location>
</feature>
<gene>
    <name evidence="11" type="ORF">K489DRAFT_399223</name>
</gene>
<organism evidence="11">
    <name type="scientific">Dissoconium aciculare CBS 342.82</name>
    <dbReference type="NCBI Taxonomy" id="1314786"/>
    <lineage>
        <taxon>Eukaryota</taxon>
        <taxon>Fungi</taxon>
        <taxon>Dikarya</taxon>
        <taxon>Ascomycota</taxon>
        <taxon>Pezizomycotina</taxon>
        <taxon>Dothideomycetes</taxon>
        <taxon>Dothideomycetidae</taxon>
        <taxon>Mycosphaerellales</taxon>
        <taxon>Dissoconiaceae</taxon>
        <taxon>Dissoconium</taxon>
    </lineage>
</organism>
<evidence type="ECO:0000256" key="5">
    <source>
        <dbReference type="ARBA" id="ARBA00022827"/>
    </source>
</evidence>
<evidence type="ECO:0000256" key="4">
    <source>
        <dbReference type="ARBA" id="ARBA00022729"/>
    </source>
</evidence>
<name>A0A6J3MAS0_9PEZI</name>
<keyword evidence="6" id="KW-0560">Oxidoreductase</keyword>
<evidence type="ECO:0000256" key="8">
    <source>
        <dbReference type="SAM" id="MobiDB-lite"/>
    </source>
</evidence>